<evidence type="ECO:0000256" key="3">
    <source>
        <dbReference type="ARBA" id="ARBA00022801"/>
    </source>
</evidence>
<dbReference type="RefSeq" id="WP_242150146.1">
    <property type="nucleotide sequence ID" value="NZ_CP093379.1"/>
</dbReference>
<feature type="transmembrane region" description="Helical" evidence="6">
    <location>
        <begin position="12"/>
        <end position="31"/>
    </location>
</feature>
<gene>
    <name evidence="7" type="ORF">MMG00_01005</name>
</gene>
<feature type="transmembrane region" description="Helical" evidence="6">
    <location>
        <begin position="202"/>
        <end position="224"/>
    </location>
</feature>
<feature type="transmembrane region" description="Helical" evidence="6">
    <location>
        <begin position="51"/>
        <end position="75"/>
    </location>
</feature>
<sequence length="263" mass="30448">MTMCFIRQQRTFDIVFYSVAILFLITFYWGLPLYSQPEHYHQFSGDEMILGIPNFMNVASNIFYILAGLIGLYRVQYRKVTLSKSRWRTFFIALIFVGFGSSYYHLSPSTHTLFWDRLPMSIGFALLSANFLAERYPACKSKATLLLLLGFSIYSVLHWHLGELMELGDLRLYAITQFATIALIAIILIFKPQNRLLDRPYWILLVGYTIAKICEMLDPMIFALSHQLLGGHVIKHIISGIALILFIPSPRTFFHSYHDILKK</sequence>
<dbReference type="PANTHER" id="PTHR34368:SF1">
    <property type="entry name" value="OS01G0962200 PROTEIN"/>
    <property type="match status" value="1"/>
</dbReference>
<name>A0ABY3X0T8_9GAMM</name>
<comment type="subcellular location">
    <subcellularLocation>
        <location evidence="1">Membrane</location>
        <topology evidence="1">Multi-pass membrane protein</topology>
    </subcellularLocation>
</comment>
<dbReference type="PANTHER" id="PTHR34368">
    <property type="entry name" value="OS01G0962200 PROTEIN"/>
    <property type="match status" value="1"/>
</dbReference>
<proteinExistence type="predicted"/>
<keyword evidence="5 6" id="KW-0472">Membrane</keyword>
<feature type="transmembrane region" description="Helical" evidence="6">
    <location>
        <begin position="87"/>
        <end position="106"/>
    </location>
</feature>
<dbReference type="EMBL" id="CP093379">
    <property type="protein sequence ID" value="UNM96479.1"/>
    <property type="molecule type" value="Genomic_DNA"/>
</dbReference>
<feature type="transmembrane region" description="Helical" evidence="6">
    <location>
        <begin position="236"/>
        <end position="254"/>
    </location>
</feature>
<evidence type="ECO:0000313" key="7">
    <source>
        <dbReference type="EMBL" id="UNM96479.1"/>
    </source>
</evidence>
<evidence type="ECO:0000256" key="1">
    <source>
        <dbReference type="ARBA" id="ARBA00004141"/>
    </source>
</evidence>
<evidence type="ECO:0000256" key="5">
    <source>
        <dbReference type="ARBA" id="ARBA00023136"/>
    </source>
</evidence>
<evidence type="ECO:0000256" key="2">
    <source>
        <dbReference type="ARBA" id="ARBA00022692"/>
    </source>
</evidence>
<reference evidence="7 8" key="1">
    <citation type="submission" date="2022-03" db="EMBL/GenBank/DDBJ databases">
        <title>Ignatzschineria rhizosphaerae HR5S32.</title>
        <authorList>
            <person name="Sun J.Q."/>
            <person name="Feng J.Y."/>
        </authorList>
    </citation>
    <scope>NUCLEOTIDE SEQUENCE [LARGE SCALE GENOMIC DNA]</scope>
    <source>
        <strain evidence="7 8">HR5S32</strain>
    </source>
</reference>
<dbReference type="InterPro" id="IPR008901">
    <property type="entry name" value="ACER"/>
</dbReference>
<protein>
    <submittedName>
        <fullName evidence="7">Ceramidase</fullName>
    </submittedName>
</protein>
<evidence type="ECO:0000256" key="4">
    <source>
        <dbReference type="ARBA" id="ARBA00022989"/>
    </source>
</evidence>
<keyword evidence="2 6" id="KW-0812">Transmembrane</keyword>
<dbReference type="Pfam" id="PF05875">
    <property type="entry name" value="Ceramidase"/>
    <property type="match status" value="1"/>
</dbReference>
<feature type="transmembrane region" description="Helical" evidence="6">
    <location>
        <begin position="172"/>
        <end position="190"/>
    </location>
</feature>
<organism evidence="7 8">
    <name type="scientific">Ignatzschineria rhizosphaerae</name>
    <dbReference type="NCBI Taxonomy" id="2923279"/>
    <lineage>
        <taxon>Bacteria</taxon>
        <taxon>Pseudomonadati</taxon>
        <taxon>Pseudomonadota</taxon>
        <taxon>Gammaproteobacteria</taxon>
        <taxon>Cardiobacteriales</taxon>
        <taxon>Ignatzschineriaceae</taxon>
        <taxon>Ignatzschineria</taxon>
    </lineage>
</organism>
<evidence type="ECO:0000256" key="6">
    <source>
        <dbReference type="SAM" id="Phobius"/>
    </source>
</evidence>
<feature type="transmembrane region" description="Helical" evidence="6">
    <location>
        <begin position="143"/>
        <end position="160"/>
    </location>
</feature>
<evidence type="ECO:0000313" key="8">
    <source>
        <dbReference type="Proteomes" id="UP000829542"/>
    </source>
</evidence>
<feature type="transmembrane region" description="Helical" evidence="6">
    <location>
        <begin position="118"/>
        <end position="136"/>
    </location>
</feature>
<keyword evidence="8" id="KW-1185">Reference proteome</keyword>
<keyword evidence="4 6" id="KW-1133">Transmembrane helix</keyword>
<keyword evidence="3" id="KW-0378">Hydrolase</keyword>
<accession>A0ABY3X0T8</accession>
<dbReference type="Proteomes" id="UP000829542">
    <property type="component" value="Chromosome"/>
</dbReference>